<evidence type="ECO:0008006" key="5">
    <source>
        <dbReference type="Google" id="ProtNLM"/>
    </source>
</evidence>
<dbReference type="Proteomes" id="UP000526892">
    <property type="component" value="Unassembled WGS sequence"/>
</dbReference>
<dbReference type="PROSITE" id="PS51257">
    <property type="entry name" value="PROKAR_LIPOPROTEIN"/>
    <property type="match status" value="1"/>
</dbReference>
<organism evidence="3 4">
    <name type="scientific">Vreelandella glaciei</name>
    <dbReference type="NCBI Taxonomy" id="186761"/>
    <lineage>
        <taxon>Bacteria</taxon>
        <taxon>Pseudomonadati</taxon>
        <taxon>Pseudomonadota</taxon>
        <taxon>Gammaproteobacteria</taxon>
        <taxon>Oceanospirillales</taxon>
        <taxon>Halomonadaceae</taxon>
        <taxon>Vreelandella</taxon>
    </lineage>
</organism>
<evidence type="ECO:0000313" key="3">
    <source>
        <dbReference type="EMBL" id="NYS78944.1"/>
    </source>
</evidence>
<evidence type="ECO:0000313" key="4">
    <source>
        <dbReference type="Proteomes" id="UP000526892"/>
    </source>
</evidence>
<name>A0A7Z0RZ18_9GAMM</name>
<feature type="compositionally biased region" description="Polar residues" evidence="1">
    <location>
        <begin position="22"/>
        <end position="38"/>
    </location>
</feature>
<sequence>MAKAALALSTLLLISGCAQNSNNAASDTPDSVTSTGQSEPHHQMTDQWVGRWTGVEGLFLEISKDEPEGPGHYLLHMRYGLDADQIGTFEGQATAEGIRFKRGDGPQLLRAGDGKATGMKWLLEKEDCLVVKTGEGYCRD</sequence>
<gene>
    <name evidence="3" type="ORF">HZS80_14685</name>
</gene>
<feature type="region of interest" description="Disordered" evidence="1">
    <location>
        <begin position="22"/>
        <end position="44"/>
    </location>
</feature>
<keyword evidence="2" id="KW-0732">Signal</keyword>
<protein>
    <recommendedName>
        <fullName evidence="5">Lipoprotein</fullName>
    </recommendedName>
</protein>
<dbReference type="RefSeq" id="WP_179916516.1">
    <property type="nucleotide sequence ID" value="NZ_JACCDE010000021.1"/>
</dbReference>
<comment type="caution">
    <text evidence="3">The sequence shown here is derived from an EMBL/GenBank/DDBJ whole genome shotgun (WGS) entry which is preliminary data.</text>
</comment>
<proteinExistence type="predicted"/>
<accession>A0A7Z0RZ18</accession>
<reference evidence="3 4" key="1">
    <citation type="journal article" date="2003" name="Extremophiles">
        <title>Halomonas glaciei sp. nov. isolated from fast ice of Adelie Land, Antarctica.</title>
        <authorList>
            <person name="Reddy G.S."/>
            <person name="Raghavan P.U."/>
            <person name="Sarita N.B."/>
            <person name="Prakash J.S."/>
            <person name="Nagesh N."/>
            <person name="Delille D."/>
            <person name="Shivaji S."/>
        </authorList>
    </citation>
    <scope>NUCLEOTIDE SEQUENCE [LARGE SCALE GENOMIC DNA]</scope>
    <source>
        <strain evidence="3 4">DD39</strain>
    </source>
</reference>
<dbReference type="AlphaFoldDB" id="A0A7Z0RZ18"/>
<dbReference type="EMBL" id="JACCDE010000021">
    <property type="protein sequence ID" value="NYS78944.1"/>
    <property type="molecule type" value="Genomic_DNA"/>
</dbReference>
<feature type="signal peptide" evidence="2">
    <location>
        <begin position="1"/>
        <end position="20"/>
    </location>
</feature>
<evidence type="ECO:0000256" key="1">
    <source>
        <dbReference type="SAM" id="MobiDB-lite"/>
    </source>
</evidence>
<feature type="chain" id="PRO_5030612032" description="Lipoprotein" evidence="2">
    <location>
        <begin position="21"/>
        <end position="140"/>
    </location>
</feature>
<evidence type="ECO:0000256" key="2">
    <source>
        <dbReference type="SAM" id="SignalP"/>
    </source>
</evidence>
<keyword evidence="4" id="KW-1185">Reference proteome</keyword>